<reference evidence="2" key="2">
    <citation type="journal article" date="2015" name="Fish Shellfish Immunol.">
        <title>Early steps in the European eel (Anguilla anguilla)-Vibrio vulnificus interaction in the gills: Role of the RtxA13 toxin.</title>
        <authorList>
            <person name="Callol A."/>
            <person name="Pajuelo D."/>
            <person name="Ebbesson L."/>
            <person name="Teles M."/>
            <person name="MacKenzie S."/>
            <person name="Amaro C."/>
        </authorList>
    </citation>
    <scope>NUCLEOTIDE SEQUENCE</scope>
</reference>
<evidence type="ECO:0000313" key="2">
    <source>
        <dbReference type="EMBL" id="JAH93815.1"/>
    </source>
</evidence>
<name>A0A0E9WW61_ANGAN</name>
<proteinExistence type="predicted"/>
<feature type="compositionally biased region" description="Low complexity" evidence="1">
    <location>
        <begin position="67"/>
        <end position="81"/>
    </location>
</feature>
<evidence type="ECO:0000256" key="1">
    <source>
        <dbReference type="SAM" id="MobiDB-lite"/>
    </source>
</evidence>
<protein>
    <submittedName>
        <fullName evidence="2">Uncharacterized protein</fullName>
    </submittedName>
</protein>
<dbReference type="AlphaFoldDB" id="A0A0E9WW61"/>
<accession>A0A0E9WW61</accession>
<feature type="region of interest" description="Disordered" evidence="1">
    <location>
        <begin position="34"/>
        <end position="81"/>
    </location>
</feature>
<sequence>MCSWARTSKRRSGFLLDVSWRMFSMRMCLGLRPTPESSHHGPQIHLKHSSEIPGIEDRNKKSHKEPGSLMPSPPLSLLKWY</sequence>
<dbReference type="EMBL" id="GBXM01014762">
    <property type="protein sequence ID" value="JAH93815.1"/>
    <property type="molecule type" value="Transcribed_RNA"/>
</dbReference>
<organism evidence="2">
    <name type="scientific">Anguilla anguilla</name>
    <name type="common">European freshwater eel</name>
    <name type="synonym">Muraena anguilla</name>
    <dbReference type="NCBI Taxonomy" id="7936"/>
    <lineage>
        <taxon>Eukaryota</taxon>
        <taxon>Metazoa</taxon>
        <taxon>Chordata</taxon>
        <taxon>Craniata</taxon>
        <taxon>Vertebrata</taxon>
        <taxon>Euteleostomi</taxon>
        <taxon>Actinopterygii</taxon>
        <taxon>Neopterygii</taxon>
        <taxon>Teleostei</taxon>
        <taxon>Anguilliformes</taxon>
        <taxon>Anguillidae</taxon>
        <taxon>Anguilla</taxon>
    </lineage>
</organism>
<reference evidence="2" key="1">
    <citation type="submission" date="2014-11" db="EMBL/GenBank/DDBJ databases">
        <authorList>
            <person name="Amaro Gonzalez C."/>
        </authorList>
    </citation>
    <scope>NUCLEOTIDE SEQUENCE</scope>
</reference>